<dbReference type="PANTHER" id="PTHR31595">
    <property type="entry name" value="LONG-CHAIN-ALCOHOL O-FATTY-ACYLTRANSFERASE 3-RELATED"/>
    <property type="match status" value="1"/>
</dbReference>
<evidence type="ECO:0000256" key="1">
    <source>
        <dbReference type="SAM" id="MobiDB-lite"/>
    </source>
</evidence>
<proteinExistence type="predicted"/>
<evidence type="ECO:0000313" key="4">
    <source>
        <dbReference type="Proteomes" id="UP000818624"/>
    </source>
</evidence>
<evidence type="ECO:0000313" key="3">
    <source>
        <dbReference type="EMBL" id="WFD49455.1"/>
    </source>
</evidence>
<dbReference type="PANTHER" id="PTHR31595:SF57">
    <property type="entry name" value="OS04G0481900 PROTEIN"/>
    <property type="match status" value="1"/>
</dbReference>
<sequence>MPLPVWLRKPVLPLPAAYDPLPRIVPRIPTPLDFSPVRVPPETAVLDAFRRLGFDTMQYARNELDSVMFANELFRMLLDVAVMTVVICTVFQRTAHAKPAVRRNAALVLSALVLLWPVLVGRGEVTAFNFLRPAVGFRSSLLVWDLFQIRTVQEVQSWSIMRLVAHLWFFPMEQERIEERERHDGYKRDPRAQSLRNLPLGLVQGAVSLVLLLFVPPKAAYDEMHWLNRRCYCFLLGITIFLLLSSGGLIIFNLFGLITGIEQEAMFHNPWFTTRLRHFWSRWNRAIATVLHRVIFGGEKTFKTLEERKAAEARAAKGTSNDAQGTSSAVTGASGAAQRRTRASSSPSSSSSFSEEEEGNGAEADQRRKRAFWTKSGLAMLTFFTSGLFHEYLITFASPYHYGYNTLFFLLNGAGTVLSSGVERFYPAVHHRIPAWFRYMLMIAFYLCVSPLFFAPLLAGDFFAHLQEVAFMMLPHDRPPARPMFVFLFGK</sequence>
<feature type="transmembrane region" description="Helical" evidence="2">
    <location>
        <begin position="402"/>
        <end position="422"/>
    </location>
</feature>
<accession>A0ABY8EY73</accession>
<organism evidence="3 4">
    <name type="scientific">Malassezia furfur</name>
    <name type="common">Pityriasis versicolor infection agent</name>
    <name type="synonym">Pityrosporum furfur</name>
    <dbReference type="NCBI Taxonomy" id="55194"/>
    <lineage>
        <taxon>Eukaryota</taxon>
        <taxon>Fungi</taxon>
        <taxon>Dikarya</taxon>
        <taxon>Basidiomycota</taxon>
        <taxon>Ustilaginomycotina</taxon>
        <taxon>Malasseziomycetes</taxon>
        <taxon>Malasseziales</taxon>
        <taxon>Malasseziaceae</taxon>
        <taxon>Malassezia</taxon>
    </lineage>
</organism>
<feature type="transmembrane region" description="Helical" evidence="2">
    <location>
        <begin position="194"/>
        <end position="214"/>
    </location>
</feature>
<feature type="transmembrane region" description="Helical" evidence="2">
    <location>
        <begin position="377"/>
        <end position="396"/>
    </location>
</feature>
<evidence type="ECO:0000256" key="2">
    <source>
        <dbReference type="SAM" id="Phobius"/>
    </source>
</evidence>
<keyword evidence="2" id="KW-0472">Membrane</keyword>
<dbReference type="InterPro" id="IPR044851">
    <property type="entry name" value="Wax_synthase"/>
</dbReference>
<feature type="compositionally biased region" description="Low complexity" evidence="1">
    <location>
        <begin position="323"/>
        <end position="353"/>
    </location>
</feature>
<keyword evidence="2" id="KW-1133">Transmembrane helix</keyword>
<evidence type="ECO:0008006" key="5">
    <source>
        <dbReference type="Google" id="ProtNLM"/>
    </source>
</evidence>
<feature type="transmembrane region" description="Helical" evidence="2">
    <location>
        <begin position="234"/>
        <end position="258"/>
    </location>
</feature>
<protein>
    <recommendedName>
        <fullName evidence="5">Wax synthase domain-containing protein</fullName>
    </recommendedName>
</protein>
<reference evidence="3 4" key="1">
    <citation type="journal article" date="2020" name="Elife">
        <title>Loss of centromere function drives karyotype evolution in closely related Malassezia species.</title>
        <authorList>
            <person name="Sankaranarayanan S.R."/>
            <person name="Ianiri G."/>
            <person name="Coelho M.A."/>
            <person name="Reza M.H."/>
            <person name="Thimmappa B.C."/>
            <person name="Ganguly P."/>
            <person name="Vadnala R.N."/>
            <person name="Sun S."/>
            <person name="Siddharthan R."/>
            <person name="Tellgren-Roth C."/>
            <person name="Dawson T.L."/>
            <person name="Heitman J."/>
            <person name="Sanyal K."/>
        </authorList>
    </citation>
    <scope>NUCLEOTIDE SEQUENCE [LARGE SCALE GENOMIC DNA]</scope>
    <source>
        <strain evidence="3">CBS14141</strain>
    </source>
</reference>
<feature type="region of interest" description="Disordered" evidence="1">
    <location>
        <begin position="313"/>
        <end position="366"/>
    </location>
</feature>
<feature type="transmembrane region" description="Helical" evidence="2">
    <location>
        <begin position="443"/>
        <end position="464"/>
    </location>
</feature>
<dbReference type="EMBL" id="CP046238">
    <property type="protein sequence ID" value="WFD49455.1"/>
    <property type="molecule type" value="Genomic_DNA"/>
</dbReference>
<feature type="transmembrane region" description="Helical" evidence="2">
    <location>
        <begin position="73"/>
        <end position="92"/>
    </location>
</feature>
<keyword evidence="2" id="KW-0812">Transmembrane</keyword>
<dbReference type="Proteomes" id="UP000818624">
    <property type="component" value="Chromosome 5"/>
</dbReference>
<keyword evidence="4" id="KW-1185">Reference proteome</keyword>
<name>A0ABY8EY73_MALFU</name>
<gene>
    <name evidence="3" type="ORF">GLX27_004136</name>
</gene>